<dbReference type="InterPro" id="IPR007367">
    <property type="entry name" value="DUF433"/>
</dbReference>
<dbReference type="KEGG" id="uli:ETAA1_00060"/>
<dbReference type="Proteomes" id="UP000319576">
    <property type="component" value="Chromosome"/>
</dbReference>
<dbReference type="Gene3D" id="1.10.10.10">
    <property type="entry name" value="Winged helix-like DNA-binding domain superfamily/Winged helix DNA-binding domain"/>
    <property type="match status" value="2"/>
</dbReference>
<dbReference type="AlphaFoldDB" id="A0A517XKU1"/>
<dbReference type="RefSeq" id="WP_145233179.1">
    <property type="nucleotide sequence ID" value="NZ_CP036273.1"/>
</dbReference>
<accession>A0A517XKU1</accession>
<organism evidence="1 2">
    <name type="scientific">Urbifossiella limnaea</name>
    <dbReference type="NCBI Taxonomy" id="2528023"/>
    <lineage>
        <taxon>Bacteria</taxon>
        <taxon>Pseudomonadati</taxon>
        <taxon>Planctomycetota</taxon>
        <taxon>Planctomycetia</taxon>
        <taxon>Gemmatales</taxon>
        <taxon>Gemmataceae</taxon>
        <taxon>Urbifossiella</taxon>
    </lineage>
</organism>
<gene>
    <name evidence="1" type="ORF">ETAA1_00060</name>
</gene>
<dbReference type="PANTHER" id="PTHR34849:SF1">
    <property type="entry name" value="SLR0770 PROTEIN"/>
    <property type="match status" value="1"/>
</dbReference>
<dbReference type="SUPFAM" id="SSF46689">
    <property type="entry name" value="Homeodomain-like"/>
    <property type="match status" value="1"/>
</dbReference>
<sequence length="220" mass="24817">MLTVSTEHISKTPGVCGGKACIAGHRIRVMDVMIWHEMSGMTPAQIVEQYPTISVADVHAAIAYYLDHREEIEADIRRGHEVEEKYRQFWPSKVQAKLAKNSSYPKPSESQQAVQVIEIDILEIVARAVQEGLTPAQIAEKYPFLVGEQEGLTPAQIAEKYPILVAESMQAVLAFYRQHRVELDAERDELNRQDRIKSRWTSSLYATLQTGVETPEKRGG</sequence>
<dbReference type="InterPro" id="IPR009057">
    <property type="entry name" value="Homeodomain-like_sf"/>
</dbReference>
<reference evidence="1 2" key="1">
    <citation type="submission" date="2019-02" db="EMBL/GenBank/DDBJ databases">
        <title>Deep-cultivation of Planctomycetes and their phenomic and genomic characterization uncovers novel biology.</title>
        <authorList>
            <person name="Wiegand S."/>
            <person name="Jogler M."/>
            <person name="Boedeker C."/>
            <person name="Pinto D."/>
            <person name="Vollmers J."/>
            <person name="Rivas-Marin E."/>
            <person name="Kohn T."/>
            <person name="Peeters S.H."/>
            <person name="Heuer A."/>
            <person name="Rast P."/>
            <person name="Oberbeckmann S."/>
            <person name="Bunk B."/>
            <person name="Jeske O."/>
            <person name="Meyerdierks A."/>
            <person name="Storesund J.E."/>
            <person name="Kallscheuer N."/>
            <person name="Luecker S."/>
            <person name="Lage O.M."/>
            <person name="Pohl T."/>
            <person name="Merkel B.J."/>
            <person name="Hornburger P."/>
            <person name="Mueller R.-W."/>
            <person name="Bruemmer F."/>
            <person name="Labrenz M."/>
            <person name="Spormann A.M."/>
            <person name="Op den Camp H."/>
            <person name="Overmann J."/>
            <person name="Amann R."/>
            <person name="Jetten M.S.M."/>
            <person name="Mascher T."/>
            <person name="Medema M.H."/>
            <person name="Devos D.P."/>
            <person name="Kaster A.-K."/>
            <person name="Ovreas L."/>
            <person name="Rohde M."/>
            <person name="Galperin M.Y."/>
            <person name="Jogler C."/>
        </authorList>
    </citation>
    <scope>NUCLEOTIDE SEQUENCE [LARGE SCALE GENOMIC DNA]</scope>
    <source>
        <strain evidence="1 2">ETA_A1</strain>
    </source>
</reference>
<evidence type="ECO:0008006" key="3">
    <source>
        <dbReference type="Google" id="ProtNLM"/>
    </source>
</evidence>
<name>A0A517XKU1_9BACT</name>
<evidence type="ECO:0000313" key="1">
    <source>
        <dbReference type="EMBL" id="QDU18123.1"/>
    </source>
</evidence>
<dbReference type="InterPro" id="IPR036388">
    <property type="entry name" value="WH-like_DNA-bd_sf"/>
</dbReference>
<evidence type="ECO:0000313" key="2">
    <source>
        <dbReference type="Proteomes" id="UP000319576"/>
    </source>
</evidence>
<protein>
    <recommendedName>
        <fullName evidence="3">DUF433 domain-containing protein</fullName>
    </recommendedName>
</protein>
<dbReference type="Pfam" id="PF04255">
    <property type="entry name" value="DUF433"/>
    <property type="match status" value="1"/>
</dbReference>
<dbReference type="OrthoDB" id="284540at2"/>
<keyword evidence="2" id="KW-1185">Reference proteome</keyword>
<proteinExistence type="predicted"/>
<dbReference type="EMBL" id="CP036273">
    <property type="protein sequence ID" value="QDU18123.1"/>
    <property type="molecule type" value="Genomic_DNA"/>
</dbReference>
<dbReference type="PANTHER" id="PTHR34849">
    <property type="entry name" value="SSL5025 PROTEIN"/>
    <property type="match status" value="1"/>
</dbReference>